<feature type="region of interest" description="Disordered" evidence="1">
    <location>
        <begin position="254"/>
        <end position="287"/>
    </location>
</feature>
<dbReference type="Proteomes" id="UP001302126">
    <property type="component" value="Unassembled WGS sequence"/>
</dbReference>
<dbReference type="AlphaFoldDB" id="A0AAN6WUD1"/>
<accession>A0AAN6WUD1</accession>
<feature type="compositionally biased region" description="Basic and acidic residues" evidence="1">
    <location>
        <begin position="331"/>
        <end position="350"/>
    </location>
</feature>
<feature type="compositionally biased region" description="Basic and acidic residues" evidence="1">
    <location>
        <begin position="741"/>
        <end position="750"/>
    </location>
</feature>
<feature type="compositionally biased region" description="Basic and acidic residues" evidence="1">
    <location>
        <begin position="386"/>
        <end position="396"/>
    </location>
</feature>
<feature type="compositionally biased region" description="Basic and acidic residues" evidence="1">
    <location>
        <begin position="699"/>
        <end position="717"/>
    </location>
</feature>
<reference evidence="2" key="2">
    <citation type="submission" date="2023-05" db="EMBL/GenBank/DDBJ databases">
        <authorList>
            <consortium name="Lawrence Berkeley National Laboratory"/>
            <person name="Steindorff A."/>
            <person name="Hensen N."/>
            <person name="Bonometti L."/>
            <person name="Westerberg I."/>
            <person name="Brannstrom I.O."/>
            <person name="Guillou S."/>
            <person name="Cros-Aarteil S."/>
            <person name="Calhoun S."/>
            <person name="Haridas S."/>
            <person name="Kuo A."/>
            <person name="Mondo S."/>
            <person name="Pangilinan J."/>
            <person name="Riley R."/>
            <person name="Labutti K."/>
            <person name="Andreopoulos B."/>
            <person name="Lipzen A."/>
            <person name="Chen C."/>
            <person name="Yanf M."/>
            <person name="Daum C."/>
            <person name="Ng V."/>
            <person name="Clum A."/>
            <person name="Ohm R."/>
            <person name="Martin F."/>
            <person name="Silar P."/>
            <person name="Natvig D."/>
            <person name="Lalanne C."/>
            <person name="Gautier V."/>
            <person name="Ament-Velasquez S.L."/>
            <person name="Kruys A."/>
            <person name="Hutchinson M.I."/>
            <person name="Powell A.J."/>
            <person name="Barry K."/>
            <person name="Miller A.N."/>
            <person name="Grigoriev I.V."/>
            <person name="Debuchy R."/>
            <person name="Gladieux P."/>
            <person name="Thoren M.H."/>
            <person name="Johannesson H."/>
        </authorList>
    </citation>
    <scope>NUCLEOTIDE SEQUENCE</scope>
    <source>
        <strain evidence="2">PSN309</strain>
    </source>
</reference>
<feature type="region of interest" description="Disordered" evidence="1">
    <location>
        <begin position="422"/>
        <end position="620"/>
    </location>
</feature>
<feature type="region of interest" description="Disordered" evidence="1">
    <location>
        <begin position="136"/>
        <end position="167"/>
    </location>
</feature>
<reference evidence="2" key="1">
    <citation type="journal article" date="2023" name="Mol. Phylogenet. Evol.">
        <title>Genome-scale phylogeny and comparative genomics of the fungal order Sordariales.</title>
        <authorList>
            <person name="Hensen N."/>
            <person name="Bonometti L."/>
            <person name="Westerberg I."/>
            <person name="Brannstrom I.O."/>
            <person name="Guillou S."/>
            <person name="Cros-Aarteil S."/>
            <person name="Calhoun S."/>
            <person name="Haridas S."/>
            <person name="Kuo A."/>
            <person name="Mondo S."/>
            <person name="Pangilinan J."/>
            <person name="Riley R."/>
            <person name="LaButti K."/>
            <person name="Andreopoulos B."/>
            <person name="Lipzen A."/>
            <person name="Chen C."/>
            <person name="Yan M."/>
            <person name="Daum C."/>
            <person name="Ng V."/>
            <person name="Clum A."/>
            <person name="Steindorff A."/>
            <person name="Ohm R.A."/>
            <person name="Martin F."/>
            <person name="Silar P."/>
            <person name="Natvig D.O."/>
            <person name="Lalanne C."/>
            <person name="Gautier V."/>
            <person name="Ament-Velasquez S.L."/>
            <person name="Kruys A."/>
            <person name="Hutchinson M.I."/>
            <person name="Powell A.J."/>
            <person name="Barry K."/>
            <person name="Miller A.N."/>
            <person name="Grigoriev I.V."/>
            <person name="Debuchy R."/>
            <person name="Gladieux P."/>
            <person name="Hiltunen Thoren M."/>
            <person name="Johannesson H."/>
        </authorList>
    </citation>
    <scope>NUCLEOTIDE SEQUENCE</scope>
    <source>
        <strain evidence="2">PSN309</strain>
    </source>
</reference>
<feature type="compositionally biased region" description="Low complexity" evidence="1">
    <location>
        <begin position="433"/>
        <end position="446"/>
    </location>
</feature>
<sequence>MGIWLFRRKSRWKRSRANTTEFDDSRGRAAELPRSQTAPDAVMAVIFPPTLERQGTKKQRAEPNKLRRRPRAYSFSPGRDDSIQVGRSKSTRNKREAGNTLPMTQGGDYRVANKASGGKLNITGLNAADEEIMRRVPTLHNKRDGDHLPRKKSSKKQRRDDPQREAEIRAMSNFVPVRPAAEDWMAGRPMKKESKRVKTGLAFGLRGSKEWEKRSSNISLPAADSIDSALSSDSDYISFRVSALEALAPRPTLRYTAHPRGTPEGTGLVRRSSQQRRATAPIPEATLKAHKRVANLADDLDASDLRELMERDQRRRDRKRQRDQERIEQRLARRAEKQKAADAEAQRQGRDSPPNLERGVLGREPLGLGVDPTSAVVTSSRIRHSHTAEPQEDQEKGNVSQAESLPAPLAAFHRVDSIPLQTPQPAVEPMESVPPLASPRSRSSFLRLKRSKSPLESETRTEHTESLRKGSESSSSRGPLSWASFFRWSNKNKRNSAGPSSFSNTSRDSMQTAQAPTPVTFVPRRLSTGVPKRTMSRFREDLPELPMSPPDSRIQSPEADPIPPIIESSPDTVEAEESPILASLAPGERYDTPVSEQQSLEAMRETPSTFSHPDEPEVSPVPQAMSLASIDSEASWFSGGGMSRKRKSSGIMQQRHGSHSQLARHTPDSERVLEHDNEHEDMSITEDDYMSRLAPAPVHGDRPGWNRKSTGEARPSSDWEEEAAPHWGNVNQQHPTVVHSHAIDKMKSREGLLNTFTEGEGSPDPRKPRIDDSDDGEAAGEGSSGLQRATSINLGKNARRISAGSARLLSITTPRSSVDTRRTSQILKGDGV</sequence>
<feature type="region of interest" description="Disordered" evidence="1">
    <location>
        <begin position="331"/>
        <end position="401"/>
    </location>
</feature>
<feature type="compositionally biased region" description="Low complexity" evidence="1">
    <location>
        <begin position="472"/>
        <end position="481"/>
    </location>
</feature>
<feature type="region of interest" description="Disordered" evidence="1">
    <location>
        <begin position="15"/>
        <end position="115"/>
    </location>
</feature>
<evidence type="ECO:0000256" key="1">
    <source>
        <dbReference type="SAM" id="MobiDB-lite"/>
    </source>
</evidence>
<protein>
    <submittedName>
        <fullName evidence="2">Uncharacterized protein</fullName>
    </submittedName>
</protein>
<comment type="caution">
    <text evidence="2">The sequence shown here is derived from an EMBL/GenBank/DDBJ whole genome shotgun (WGS) entry which is preliminary data.</text>
</comment>
<feature type="compositionally biased region" description="Basic and acidic residues" evidence="1">
    <location>
        <begin position="665"/>
        <end position="682"/>
    </location>
</feature>
<gene>
    <name evidence="2" type="ORF">QBC35DRAFT_208978</name>
</gene>
<keyword evidence="3" id="KW-1185">Reference proteome</keyword>
<feature type="compositionally biased region" description="Basic and acidic residues" evidence="1">
    <location>
        <begin position="453"/>
        <end position="471"/>
    </location>
</feature>
<dbReference type="EMBL" id="MU864390">
    <property type="protein sequence ID" value="KAK4188324.1"/>
    <property type="molecule type" value="Genomic_DNA"/>
</dbReference>
<organism evidence="2 3">
    <name type="scientific">Podospora australis</name>
    <dbReference type="NCBI Taxonomy" id="1536484"/>
    <lineage>
        <taxon>Eukaryota</taxon>
        <taxon>Fungi</taxon>
        <taxon>Dikarya</taxon>
        <taxon>Ascomycota</taxon>
        <taxon>Pezizomycotina</taxon>
        <taxon>Sordariomycetes</taxon>
        <taxon>Sordariomycetidae</taxon>
        <taxon>Sordariales</taxon>
        <taxon>Podosporaceae</taxon>
        <taxon>Podospora</taxon>
    </lineage>
</organism>
<feature type="region of interest" description="Disordered" evidence="1">
    <location>
        <begin position="635"/>
        <end position="832"/>
    </location>
</feature>
<feature type="compositionally biased region" description="Basic and acidic residues" evidence="1">
    <location>
        <begin position="158"/>
        <end position="167"/>
    </location>
</feature>
<evidence type="ECO:0000313" key="3">
    <source>
        <dbReference type="Proteomes" id="UP001302126"/>
    </source>
</evidence>
<feature type="compositionally biased region" description="Polar residues" evidence="1">
    <location>
        <begin position="495"/>
        <end position="517"/>
    </location>
</feature>
<name>A0AAN6WUD1_9PEZI</name>
<proteinExistence type="predicted"/>
<feature type="compositionally biased region" description="Polar residues" evidence="1">
    <location>
        <begin position="594"/>
        <end position="611"/>
    </location>
</feature>
<evidence type="ECO:0000313" key="2">
    <source>
        <dbReference type="EMBL" id="KAK4188324.1"/>
    </source>
</evidence>